<reference evidence="2 3" key="1">
    <citation type="submission" date="2023-07" db="EMBL/GenBank/DDBJ databases">
        <title>Genomic Encyclopedia of Type Strains, Phase IV (KMG-IV): sequencing the most valuable type-strain genomes for metagenomic binning, comparative biology and taxonomic classification.</title>
        <authorList>
            <person name="Goeker M."/>
        </authorList>
    </citation>
    <scope>NUCLEOTIDE SEQUENCE [LARGE SCALE GENOMIC DNA]</scope>
    <source>
        <strain evidence="2 3">DSM 45903</strain>
    </source>
</reference>
<gene>
    <name evidence="2" type="ORF">JOE21_002865</name>
</gene>
<dbReference type="Proteomes" id="UP001185012">
    <property type="component" value="Unassembled WGS sequence"/>
</dbReference>
<dbReference type="RefSeq" id="WP_309867319.1">
    <property type="nucleotide sequence ID" value="NZ_JAVDQG010000006.1"/>
</dbReference>
<organism evidence="2 3">
    <name type="scientific">Desmospora profundinema</name>
    <dbReference type="NCBI Taxonomy" id="1571184"/>
    <lineage>
        <taxon>Bacteria</taxon>
        <taxon>Bacillati</taxon>
        <taxon>Bacillota</taxon>
        <taxon>Bacilli</taxon>
        <taxon>Bacillales</taxon>
        <taxon>Thermoactinomycetaceae</taxon>
        <taxon>Desmospora</taxon>
    </lineage>
</organism>
<evidence type="ECO:0000256" key="1">
    <source>
        <dbReference type="SAM" id="SignalP"/>
    </source>
</evidence>
<sequence>MKTRLCILVVFGLIGMVGCSHPVDPDEGKEVTISPYEWTDREEQAINLVATSSTDVLVYQITPGNIKMDKKIDHYQNGKIKDTFGESSSEYVDDEIWISFGLREFFTEDQDLRQWYIADHGSSQSGNITMVEDQEPDEGIARFTSSLGKEKRLSDDQYLAVGAFVQNKNENEKGVRALPIEDLETLIKENEDVYVLSCKLSDGDW</sequence>
<evidence type="ECO:0000313" key="3">
    <source>
        <dbReference type="Proteomes" id="UP001185012"/>
    </source>
</evidence>
<proteinExistence type="predicted"/>
<dbReference type="PROSITE" id="PS51257">
    <property type="entry name" value="PROKAR_LIPOPROTEIN"/>
    <property type="match status" value="1"/>
</dbReference>
<comment type="caution">
    <text evidence="2">The sequence shown here is derived from an EMBL/GenBank/DDBJ whole genome shotgun (WGS) entry which is preliminary data.</text>
</comment>
<dbReference type="EMBL" id="JAVDQG010000006">
    <property type="protein sequence ID" value="MDR6226855.1"/>
    <property type="molecule type" value="Genomic_DNA"/>
</dbReference>
<evidence type="ECO:0000313" key="2">
    <source>
        <dbReference type="EMBL" id="MDR6226855.1"/>
    </source>
</evidence>
<keyword evidence="3" id="KW-1185">Reference proteome</keyword>
<feature type="chain" id="PRO_5046514598" evidence="1">
    <location>
        <begin position="23"/>
        <end position="205"/>
    </location>
</feature>
<feature type="signal peptide" evidence="1">
    <location>
        <begin position="1"/>
        <end position="22"/>
    </location>
</feature>
<name>A0ABU1ISV8_9BACL</name>
<keyword evidence="1" id="KW-0732">Signal</keyword>
<protein>
    <submittedName>
        <fullName evidence="2">Uncharacterized protein</fullName>
    </submittedName>
</protein>
<accession>A0ABU1ISV8</accession>